<evidence type="ECO:0000313" key="18">
    <source>
        <dbReference type="EMBL" id="TDU26827.1"/>
    </source>
</evidence>
<dbReference type="UniPathway" id="UPA00219"/>
<dbReference type="EMBL" id="SOBT01000010">
    <property type="protein sequence ID" value="TDU26827.1"/>
    <property type="molecule type" value="Genomic_DNA"/>
</dbReference>
<keyword evidence="11" id="KW-0961">Cell wall biogenesis/degradation</keyword>
<evidence type="ECO:0000256" key="2">
    <source>
        <dbReference type="ARBA" id="ARBA00004752"/>
    </source>
</evidence>
<dbReference type="GO" id="GO:0009252">
    <property type="term" value="P:peptidoglycan biosynthetic process"/>
    <property type="evidence" value="ECO:0007669"/>
    <property type="project" value="UniProtKB-UniPathway"/>
</dbReference>
<keyword evidence="7 16" id="KW-0732">Signal</keyword>
<feature type="signal peptide" evidence="16">
    <location>
        <begin position="1"/>
        <end position="20"/>
    </location>
</feature>
<protein>
    <recommendedName>
        <fullName evidence="4">serine-type D-Ala-D-Ala carboxypeptidase</fullName>
        <ecNumber evidence="4">3.4.16.4</ecNumber>
    </recommendedName>
</protein>
<evidence type="ECO:0000256" key="4">
    <source>
        <dbReference type="ARBA" id="ARBA00012448"/>
    </source>
</evidence>
<dbReference type="AlphaFoldDB" id="A0A4S3K618"/>
<dbReference type="PRINTS" id="PR00725">
    <property type="entry name" value="DADACBPTASE1"/>
</dbReference>
<keyword evidence="5" id="KW-0121">Carboxypeptidase</keyword>
<dbReference type="GO" id="GO:0009002">
    <property type="term" value="F:serine-type D-Ala-D-Ala carboxypeptidase activity"/>
    <property type="evidence" value="ECO:0007669"/>
    <property type="project" value="UniProtKB-EC"/>
</dbReference>
<evidence type="ECO:0000256" key="6">
    <source>
        <dbReference type="ARBA" id="ARBA00022670"/>
    </source>
</evidence>
<dbReference type="GO" id="GO:0071555">
    <property type="term" value="P:cell wall organization"/>
    <property type="evidence" value="ECO:0007669"/>
    <property type="project" value="UniProtKB-KW"/>
</dbReference>
<evidence type="ECO:0000256" key="15">
    <source>
        <dbReference type="RuleBase" id="RU004016"/>
    </source>
</evidence>
<dbReference type="OrthoDB" id="9795979at2"/>
<dbReference type="EC" id="3.4.16.4" evidence="4"/>
<evidence type="ECO:0000256" key="8">
    <source>
        <dbReference type="ARBA" id="ARBA00022801"/>
    </source>
</evidence>
<feature type="domain" description="Peptidase S11 D-Ala-D-Ala carboxypeptidase A C-terminal" evidence="17">
    <location>
        <begin position="274"/>
        <end position="363"/>
    </location>
</feature>
<dbReference type="Pfam" id="PF07943">
    <property type="entry name" value="PBP5_C"/>
    <property type="match status" value="1"/>
</dbReference>
<evidence type="ECO:0000256" key="16">
    <source>
        <dbReference type="SAM" id="SignalP"/>
    </source>
</evidence>
<organism evidence="18 19">
    <name type="scientific">Panacagrimonas perspica</name>
    <dbReference type="NCBI Taxonomy" id="381431"/>
    <lineage>
        <taxon>Bacteria</taxon>
        <taxon>Pseudomonadati</taxon>
        <taxon>Pseudomonadota</taxon>
        <taxon>Gammaproteobacteria</taxon>
        <taxon>Nevskiales</taxon>
        <taxon>Nevskiaceae</taxon>
        <taxon>Panacagrimonas</taxon>
    </lineage>
</organism>
<dbReference type="SUPFAM" id="SSF56601">
    <property type="entry name" value="beta-lactamase/transpeptidase-like"/>
    <property type="match status" value="1"/>
</dbReference>
<evidence type="ECO:0000256" key="5">
    <source>
        <dbReference type="ARBA" id="ARBA00022645"/>
    </source>
</evidence>
<evidence type="ECO:0000256" key="9">
    <source>
        <dbReference type="ARBA" id="ARBA00022960"/>
    </source>
</evidence>
<gene>
    <name evidence="18" type="ORF">DFR24_3858</name>
</gene>
<sequence length="380" mass="41660">MKFNVPALLLALVLAGPAFAAKIPDPPAIDARSWVLMDYASGEVLAEKNGDARAEPASITKVLLSYIVYDEIKKGRIKWTDEVLISEKAWRQGKDSSESRMFLNIGSKVKLEDLVHGIVIQSGNDASVAVAEHLAGSEDAFAELMNQYAQKLGMKNSHFTNAPGLPDPDHYSTPHDLAILGRALIRDFPEDYKVYAQREFLYNGIKQGNRNILLDMDRGADGIKTGHTSSAGFCLLSSVKREDRRLIAAVMGTPSMKYRAQASLELMNWGFRFFENAAMFGPDKPLATVRVWKGAEPQLAVGAQSMSLLLPRGGKDTIQVKTQVNEPVLAPVALNQTLGSIEVSVEGKVVRKLPLVALKEVPAGSLFQRLSDQVRMWIAN</sequence>
<evidence type="ECO:0000256" key="10">
    <source>
        <dbReference type="ARBA" id="ARBA00022984"/>
    </source>
</evidence>
<dbReference type="Proteomes" id="UP000295341">
    <property type="component" value="Unassembled WGS sequence"/>
</dbReference>
<keyword evidence="9" id="KW-0133">Cell shape</keyword>
<name>A0A4S3K618_9GAMM</name>
<dbReference type="RefSeq" id="WP_133882986.1">
    <property type="nucleotide sequence ID" value="NZ_MWIN01000009.1"/>
</dbReference>
<dbReference type="InterPro" id="IPR012338">
    <property type="entry name" value="Beta-lactam/transpept-like"/>
</dbReference>
<feature type="chain" id="PRO_5030100197" description="serine-type D-Ala-D-Ala carboxypeptidase" evidence="16">
    <location>
        <begin position="21"/>
        <end position="380"/>
    </location>
</feature>
<evidence type="ECO:0000256" key="14">
    <source>
        <dbReference type="PIRSR" id="PIRSR618044-2"/>
    </source>
</evidence>
<evidence type="ECO:0000256" key="11">
    <source>
        <dbReference type="ARBA" id="ARBA00023316"/>
    </source>
</evidence>
<feature type="binding site" evidence="14">
    <location>
        <position position="224"/>
    </location>
    <ligand>
        <name>substrate</name>
    </ligand>
</feature>
<dbReference type="PANTHER" id="PTHR21581">
    <property type="entry name" value="D-ALANYL-D-ALANINE CARBOXYPEPTIDASE"/>
    <property type="match status" value="1"/>
</dbReference>
<dbReference type="Gene3D" id="3.40.710.10">
    <property type="entry name" value="DD-peptidase/beta-lactamase superfamily"/>
    <property type="match status" value="1"/>
</dbReference>
<dbReference type="GO" id="GO:0008360">
    <property type="term" value="P:regulation of cell shape"/>
    <property type="evidence" value="ECO:0007669"/>
    <property type="project" value="UniProtKB-KW"/>
</dbReference>
<evidence type="ECO:0000313" key="19">
    <source>
        <dbReference type="Proteomes" id="UP000295341"/>
    </source>
</evidence>
<feature type="active site" description="Acyl-ester intermediate" evidence="13">
    <location>
        <position position="58"/>
    </location>
</feature>
<comment type="caution">
    <text evidence="18">The sequence shown here is derived from an EMBL/GenBank/DDBJ whole genome shotgun (WGS) entry which is preliminary data.</text>
</comment>
<feature type="active site" evidence="13">
    <location>
        <position position="122"/>
    </location>
</feature>
<comment type="similarity">
    <text evidence="3 15">Belongs to the peptidase S11 family.</text>
</comment>
<dbReference type="PANTHER" id="PTHR21581:SF6">
    <property type="entry name" value="TRAFFICKING PROTEIN PARTICLE COMPLEX SUBUNIT 12"/>
    <property type="match status" value="1"/>
</dbReference>
<proteinExistence type="inferred from homology"/>
<dbReference type="GO" id="GO:0006508">
    <property type="term" value="P:proteolysis"/>
    <property type="evidence" value="ECO:0007669"/>
    <property type="project" value="UniProtKB-KW"/>
</dbReference>
<dbReference type="InterPro" id="IPR012907">
    <property type="entry name" value="Peptidase_S11_C"/>
</dbReference>
<accession>A0A4S3K618</accession>
<keyword evidence="10" id="KW-0573">Peptidoglycan synthesis</keyword>
<evidence type="ECO:0000256" key="7">
    <source>
        <dbReference type="ARBA" id="ARBA00022729"/>
    </source>
</evidence>
<keyword evidence="8" id="KW-0378">Hydrolase</keyword>
<dbReference type="SUPFAM" id="SSF69189">
    <property type="entry name" value="Penicillin-binding protein associated domain"/>
    <property type="match status" value="1"/>
</dbReference>
<evidence type="ECO:0000256" key="1">
    <source>
        <dbReference type="ARBA" id="ARBA00003217"/>
    </source>
</evidence>
<dbReference type="SMART" id="SM00936">
    <property type="entry name" value="PBP5_C"/>
    <property type="match status" value="1"/>
</dbReference>
<dbReference type="Pfam" id="PF00768">
    <property type="entry name" value="Peptidase_S11"/>
    <property type="match status" value="1"/>
</dbReference>
<comment type="catalytic activity">
    <reaction evidence="12">
        <text>Preferential cleavage: (Ac)2-L-Lys-D-Ala-|-D-Ala. Also transpeptidation of peptidyl-alanyl moieties that are N-acyl substituents of D-alanine.</text>
        <dbReference type="EC" id="3.4.16.4"/>
    </reaction>
</comment>
<dbReference type="InterPro" id="IPR001967">
    <property type="entry name" value="Peptidase_S11_N"/>
</dbReference>
<comment type="pathway">
    <text evidence="2">Cell wall biogenesis; peptidoglycan biosynthesis.</text>
</comment>
<feature type="active site" description="Proton acceptor" evidence="13">
    <location>
        <position position="61"/>
    </location>
</feature>
<reference evidence="18 19" key="1">
    <citation type="submission" date="2019-03" db="EMBL/GenBank/DDBJ databases">
        <title>Genomic Encyclopedia of Type Strains, Phase IV (KMG-IV): sequencing the most valuable type-strain genomes for metagenomic binning, comparative biology and taxonomic classification.</title>
        <authorList>
            <person name="Goeker M."/>
        </authorList>
    </citation>
    <scope>NUCLEOTIDE SEQUENCE [LARGE SCALE GENOMIC DNA]</scope>
    <source>
        <strain evidence="18 19">DSM 26377</strain>
    </source>
</reference>
<evidence type="ECO:0000259" key="17">
    <source>
        <dbReference type="SMART" id="SM00936"/>
    </source>
</evidence>
<evidence type="ECO:0000256" key="12">
    <source>
        <dbReference type="ARBA" id="ARBA00034000"/>
    </source>
</evidence>
<keyword evidence="6" id="KW-0645">Protease</keyword>
<dbReference type="InterPro" id="IPR037167">
    <property type="entry name" value="Peptidase_S11_C_sf"/>
</dbReference>
<dbReference type="InterPro" id="IPR015956">
    <property type="entry name" value="Peniciliin-bd_prot_C_sf"/>
</dbReference>
<evidence type="ECO:0000256" key="3">
    <source>
        <dbReference type="ARBA" id="ARBA00007164"/>
    </source>
</evidence>
<keyword evidence="19" id="KW-1185">Reference proteome</keyword>
<comment type="function">
    <text evidence="1">Removes C-terminal D-alanyl residues from sugar-peptide cell wall precursors.</text>
</comment>
<dbReference type="Gene3D" id="2.60.410.10">
    <property type="entry name" value="D-Ala-D-Ala carboxypeptidase, C-terminal domain"/>
    <property type="match status" value="1"/>
</dbReference>
<evidence type="ECO:0000256" key="13">
    <source>
        <dbReference type="PIRSR" id="PIRSR618044-1"/>
    </source>
</evidence>
<dbReference type="InterPro" id="IPR018044">
    <property type="entry name" value="Peptidase_S11"/>
</dbReference>